<dbReference type="GO" id="GO:0000035">
    <property type="term" value="F:acyl binding"/>
    <property type="evidence" value="ECO:0007669"/>
    <property type="project" value="TreeGrafter"/>
</dbReference>
<dbReference type="OrthoDB" id="448946at2759"/>
<dbReference type="GO" id="GO:0005739">
    <property type="term" value="C:mitochondrion"/>
    <property type="evidence" value="ECO:0007669"/>
    <property type="project" value="UniProtKB-SubCell"/>
</dbReference>
<evidence type="ECO:0000256" key="2">
    <source>
        <dbReference type="ARBA" id="ARBA00010930"/>
    </source>
</evidence>
<evidence type="ECO:0000256" key="7">
    <source>
        <dbReference type="ARBA" id="ARBA00022832"/>
    </source>
</evidence>
<dbReference type="Gene3D" id="1.10.1200.10">
    <property type="entry name" value="ACP-like"/>
    <property type="match status" value="1"/>
</dbReference>
<evidence type="ECO:0000256" key="1">
    <source>
        <dbReference type="ARBA" id="ARBA00004173"/>
    </source>
</evidence>
<dbReference type="InterPro" id="IPR003231">
    <property type="entry name" value="ACP"/>
</dbReference>
<dbReference type="InterPro" id="IPR009081">
    <property type="entry name" value="PP-bd_ACP"/>
</dbReference>
<evidence type="ECO:0000313" key="15">
    <source>
        <dbReference type="EMBL" id="THH06615.1"/>
    </source>
</evidence>
<comment type="similarity">
    <text evidence="2">Belongs to the acyl carrier protein (ACP) family.</text>
</comment>
<evidence type="ECO:0000256" key="4">
    <source>
        <dbReference type="ARBA" id="ARBA00022450"/>
    </source>
</evidence>
<keyword evidence="16" id="KW-1185">Reference proteome</keyword>
<name>A0A4S4L5G3_9AGAM</name>
<dbReference type="GO" id="GO:0000036">
    <property type="term" value="F:acyl carrier activity"/>
    <property type="evidence" value="ECO:0007669"/>
    <property type="project" value="TreeGrafter"/>
</dbReference>
<dbReference type="PANTHER" id="PTHR20863:SF28">
    <property type="entry name" value="ACYL CARRIER PROTEIN, MITOCHONDRIAL"/>
    <property type="match status" value="1"/>
</dbReference>
<evidence type="ECO:0000256" key="12">
    <source>
        <dbReference type="ARBA" id="ARBA00023160"/>
    </source>
</evidence>
<sequence length="134" mass="14710">MSFLRLAFRSAVRPSLAVASAPRLQLSRLRPRAAFSAAAGLQKAEIETRILDVVKSFEKLNVTSSFSKDLGLDSLDAVEVVMAEFSIEIPDAEADEIKTVQQGVYLRPLSVRILESDFSCLLAIDYIAKTPEAH</sequence>
<dbReference type="AlphaFoldDB" id="A0A4S4L5G3"/>
<dbReference type="PANTHER" id="PTHR20863">
    <property type="entry name" value="ACYL CARRIER PROTEIN"/>
    <property type="match status" value="1"/>
</dbReference>
<dbReference type="EMBL" id="SGPL01000860">
    <property type="protein sequence ID" value="THH06615.1"/>
    <property type="molecule type" value="Genomic_DNA"/>
</dbReference>
<protein>
    <recommendedName>
        <fullName evidence="13">Acyl carrier protein</fullName>
    </recommendedName>
</protein>
<comment type="caution">
    <text evidence="15">The sequence shown here is derived from an EMBL/GenBank/DDBJ whole genome shotgun (WGS) entry which is preliminary data.</text>
</comment>
<evidence type="ECO:0000256" key="5">
    <source>
        <dbReference type="ARBA" id="ARBA00022516"/>
    </source>
</evidence>
<evidence type="ECO:0000256" key="9">
    <source>
        <dbReference type="ARBA" id="ARBA00022982"/>
    </source>
</evidence>
<evidence type="ECO:0000256" key="6">
    <source>
        <dbReference type="ARBA" id="ARBA00022553"/>
    </source>
</evidence>
<keyword evidence="6" id="KW-0597">Phosphoprotein</keyword>
<keyword evidence="10" id="KW-0443">Lipid metabolism</keyword>
<feature type="domain" description="Carrier" evidence="14">
    <location>
        <begin position="58"/>
        <end position="101"/>
    </location>
</feature>
<dbReference type="SUPFAM" id="SSF47336">
    <property type="entry name" value="ACP-like"/>
    <property type="match status" value="1"/>
</dbReference>
<keyword evidence="9" id="KW-0249">Electron transport</keyword>
<comment type="function">
    <text evidence="13">Carrier of the growing fatty acid chain in fatty acid biosynthesis.</text>
</comment>
<proteinExistence type="inferred from homology"/>
<evidence type="ECO:0000256" key="13">
    <source>
        <dbReference type="RuleBase" id="RU000722"/>
    </source>
</evidence>
<gene>
    <name evidence="15" type="ORF">EW146_g9559</name>
</gene>
<accession>A0A4S4L5G3</accession>
<keyword evidence="3" id="KW-0813">Transport</keyword>
<dbReference type="Proteomes" id="UP000310158">
    <property type="component" value="Unassembled WGS sequence"/>
</dbReference>
<reference evidence="15 16" key="1">
    <citation type="submission" date="2019-02" db="EMBL/GenBank/DDBJ databases">
        <title>Genome sequencing of the rare red list fungi Bondarzewia mesenterica.</title>
        <authorList>
            <person name="Buettner E."/>
            <person name="Kellner H."/>
        </authorList>
    </citation>
    <scope>NUCLEOTIDE SEQUENCE [LARGE SCALE GENOMIC DNA]</scope>
    <source>
        <strain evidence="15 16">DSM 108281</strain>
    </source>
</reference>
<keyword evidence="11" id="KW-0496">Mitochondrion</keyword>
<evidence type="ECO:0000256" key="11">
    <source>
        <dbReference type="ARBA" id="ARBA00023128"/>
    </source>
</evidence>
<evidence type="ECO:0000256" key="8">
    <source>
        <dbReference type="ARBA" id="ARBA00022946"/>
    </source>
</evidence>
<evidence type="ECO:0000256" key="10">
    <source>
        <dbReference type="ARBA" id="ARBA00023098"/>
    </source>
</evidence>
<dbReference type="Pfam" id="PF00550">
    <property type="entry name" value="PP-binding"/>
    <property type="match status" value="1"/>
</dbReference>
<evidence type="ECO:0000313" key="16">
    <source>
        <dbReference type="Proteomes" id="UP000310158"/>
    </source>
</evidence>
<organism evidence="15 16">
    <name type="scientific">Bondarzewia mesenterica</name>
    <dbReference type="NCBI Taxonomy" id="1095465"/>
    <lineage>
        <taxon>Eukaryota</taxon>
        <taxon>Fungi</taxon>
        <taxon>Dikarya</taxon>
        <taxon>Basidiomycota</taxon>
        <taxon>Agaricomycotina</taxon>
        <taxon>Agaricomycetes</taxon>
        <taxon>Russulales</taxon>
        <taxon>Bondarzewiaceae</taxon>
        <taxon>Bondarzewia</taxon>
    </lineage>
</organism>
<keyword evidence="5 13" id="KW-0444">Lipid biosynthesis</keyword>
<evidence type="ECO:0000256" key="3">
    <source>
        <dbReference type="ARBA" id="ARBA00022448"/>
    </source>
</evidence>
<keyword evidence="4 13" id="KW-0596">Phosphopantetheine</keyword>
<comment type="subcellular location">
    <subcellularLocation>
        <location evidence="1">Mitochondrion</location>
    </subcellularLocation>
</comment>
<keyword evidence="8" id="KW-0809">Transit peptide</keyword>
<keyword evidence="7" id="KW-0276">Fatty acid metabolism</keyword>
<dbReference type="InterPro" id="IPR036736">
    <property type="entry name" value="ACP-like_sf"/>
</dbReference>
<evidence type="ECO:0000259" key="14">
    <source>
        <dbReference type="Pfam" id="PF00550"/>
    </source>
</evidence>
<keyword evidence="12 13" id="KW-0275">Fatty acid biosynthesis</keyword>